<proteinExistence type="predicted"/>
<keyword evidence="2" id="KW-1185">Reference proteome</keyword>
<dbReference type="RefSeq" id="WP_141169869.1">
    <property type="nucleotide sequence ID" value="NZ_CP041185.1"/>
</dbReference>
<dbReference type="EMBL" id="CP041185">
    <property type="protein sequence ID" value="QDG70461.1"/>
    <property type="molecule type" value="Genomic_DNA"/>
</dbReference>
<dbReference type="AlphaFoldDB" id="A0A4Y6RBV4"/>
<organism evidence="1 2">
    <name type="scientific">Janthinobacterium tructae</name>
    <dbReference type="NCBI Taxonomy" id="2590869"/>
    <lineage>
        <taxon>Bacteria</taxon>
        <taxon>Pseudomonadati</taxon>
        <taxon>Pseudomonadota</taxon>
        <taxon>Betaproteobacteria</taxon>
        <taxon>Burkholderiales</taxon>
        <taxon>Oxalobacteraceae</taxon>
        <taxon>Janthinobacterium</taxon>
    </lineage>
</organism>
<gene>
    <name evidence="1" type="ORF">FJQ89_08520</name>
</gene>
<protein>
    <submittedName>
        <fullName evidence="1">Uncharacterized protein</fullName>
    </submittedName>
</protein>
<dbReference type="Proteomes" id="UP000316665">
    <property type="component" value="Chromosome"/>
</dbReference>
<dbReference type="PROSITE" id="PS51257">
    <property type="entry name" value="PROKAR_LIPOPROTEIN"/>
    <property type="match status" value="1"/>
</dbReference>
<name>A0A4Y6RBV4_9BURK</name>
<evidence type="ECO:0000313" key="2">
    <source>
        <dbReference type="Proteomes" id="UP000316665"/>
    </source>
</evidence>
<accession>A0A4Y6RBV4</accession>
<sequence length="450" mass="48343">MSIYARCLSLVLACALCSCRSVEPGPSDTHSMLTRIDAVVSRLDEIEAALGATLRKRTVLLRVNALAQHGEPILPSQLLVQMPAVDHSALGAAFFALLEDVGSGNEIAPSYGCSRLSDSQAQSVARTFGELQREAAAYLDAVVRIQITGCVPTVLGINTAGASPPSDSNSKAQKSASDKAADAAMNLPFQVTEGERHFVMLGQAFRFGNVDDDKIPLAAYLQRQVQSNVQAVQRLILQTRPDASPFTVLFDRNVTTATVAASMQHDPRGWFNAEVQANARTLYISPTVPRAVLIFCAVNRHYRLSLNENLKKNVRPELLKRALTAGDVAATVAAAEKSADGMAQCLTDETFFLLAHELSHGMLKISSEAMADCSARALGASVGRESLGVFASLIFPVAHSQDFYRLLGLNTVGRKALLCRERLLQQTKVSLITPFAKSLTACLAMSDPCP</sequence>
<evidence type="ECO:0000313" key="1">
    <source>
        <dbReference type="EMBL" id="QDG70461.1"/>
    </source>
</evidence>
<reference evidence="1 2" key="1">
    <citation type="submission" date="2019-06" db="EMBL/GenBank/DDBJ databases">
        <title>Complete genome sequence of Janthinobacterium sp. SNU WT3 isolated from diseased rainbow trout.</title>
        <authorList>
            <person name="Oh W.T."/>
            <person name="Park S.C."/>
        </authorList>
    </citation>
    <scope>NUCLEOTIDE SEQUENCE [LARGE SCALE GENOMIC DNA]</scope>
    <source>
        <strain evidence="1 2">SNU WT3</strain>
    </source>
</reference>
<dbReference type="KEGG" id="jas:FJQ89_08520"/>